<dbReference type="STRING" id="1123755.SAMN05444714_1028"/>
<dbReference type="PROSITE" id="PS51257">
    <property type="entry name" value="PROKAR_LIPOPROTEIN"/>
    <property type="match status" value="1"/>
</dbReference>
<protein>
    <recommendedName>
        <fullName evidence="4">Lipoprotein</fullName>
    </recommendedName>
</protein>
<gene>
    <name evidence="2" type="ORF">SAMN05444714_1028</name>
</gene>
<dbReference type="Pfam" id="PF20569">
    <property type="entry name" value="DUF6778"/>
    <property type="match status" value="1"/>
</dbReference>
<feature type="chain" id="PRO_5011659487" description="Lipoprotein" evidence="1">
    <location>
        <begin position="20"/>
        <end position="185"/>
    </location>
</feature>
<evidence type="ECO:0008006" key="4">
    <source>
        <dbReference type="Google" id="ProtNLM"/>
    </source>
</evidence>
<dbReference type="InterPro" id="IPR046705">
    <property type="entry name" value="DUF6778"/>
</dbReference>
<evidence type="ECO:0000256" key="1">
    <source>
        <dbReference type="SAM" id="SignalP"/>
    </source>
</evidence>
<proteinExistence type="predicted"/>
<reference evidence="2 3" key="1">
    <citation type="submission" date="2016-10" db="EMBL/GenBank/DDBJ databases">
        <authorList>
            <person name="de Groot N.N."/>
        </authorList>
    </citation>
    <scope>NUCLEOTIDE SEQUENCE [LARGE SCALE GENOMIC DNA]</scope>
    <source>
        <strain evidence="2 3">DSM 29433</strain>
    </source>
</reference>
<keyword evidence="1" id="KW-0732">Signal</keyword>
<organism evidence="2 3">
    <name type="scientific">Yoonia litorea</name>
    <dbReference type="NCBI Taxonomy" id="1123755"/>
    <lineage>
        <taxon>Bacteria</taxon>
        <taxon>Pseudomonadati</taxon>
        <taxon>Pseudomonadota</taxon>
        <taxon>Alphaproteobacteria</taxon>
        <taxon>Rhodobacterales</taxon>
        <taxon>Paracoccaceae</taxon>
        <taxon>Yoonia</taxon>
    </lineage>
</organism>
<accession>A0A1I6LYL1</accession>
<dbReference type="Proteomes" id="UP000198926">
    <property type="component" value="Unassembled WGS sequence"/>
</dbReference>
<dbReference type="RefSeq" id="WP_242649760.1">
    <property type="nucleotide sequence ID" value="NZ_FOZM01000001.1"/>
</dbReference>
<keyword evidence="3" id="KW-1185">Reference proteome</keyword>
<dbReference type="AlphaFoldDB" id="A0A1I6LYL1"/>
<sequence>MLRRAFLATSILSLTAACGAGSVAQWTDPRPVMQRSYDLQGLRFAARQGIVVSEAGNFYPQADVVWRGDPLGPRIPQIEAIFEEAVRRNQSVLNGSTPVILEVGLIRFHGVTEATRATVGGVYNIIFELTVRHARTGEVIEGPRRVIGNLSAPGGSRGRSLDAAGQTEKVRVTDFLTGFLRQQLS</sequence>
<evidence type="ECO:0000313" key="2">
    <source>
        <dbReference type="EMBL" id="SFS08523.1"/>
    </source>
</evidence>
<dbReference type="EMBL" id="FOZM01000001">
    <property type="protein sequence ID" value="SFS08523.1"/>
    <property type="molecule type" value="Genomic_DNA"/>
</dbReference>
<name>A0A1I6LYL1_9RHOB</name>
<evidence type="ECO:0000313" key="3">
    <source>
        <dbReference type="Proteomes" id="UP000198926"/>
    </source>
</evidence>
<feature type="signal peptide" evidence="1">
    <location>
        <begin position="1"/>
        <end position="19"/>
    </location>
</feature>